<evidence type="ECO:0000313" key="1">
    <source>
        <dbReference type="EMBL" id="GBE86274.1"/>
    </source>
</evidence>
<protein>
    <recommendedName>
        <fullName evidence="3">Protein kinase domain-containing protein</fullName>
    </recommendedName>
</protein>
<dbReference type="InParanoid" id="A0A401GWY4"/>
<reference evidence="1 2" key="1">
    <citation type="journal article" date="2018" name="Sci. Rep.">
        <title>Genome sequence of the cauliflower mushroom Sparassis crispa (Hanabiratake) and its association with beneficial usage.</title>
        <authorList>
            <person name="Kiyama R."/>
            <person name="Furutani Y."/>
            <person name="Kawaguchi K."/>
            <person name="Nakanishi T."/>
        </authorList>
    </citation>
    <scope>NUCLEOTIDE SEQUENCE [LARGE SCALE GENOMIC DNA]</scope>
</reference>
<name>A0A401GWY4_9APHY</name>
<proteinExistence type="predicted"/>
<dbReference type="Proteomes" id="UP000287166">
    <property type="component" value="Unassembled WGS sequence"/>
</dbReference>
<organism evidence="1 2">
    <name type="scientific">Sparassis crispa</name>
    <dbReference type="NCBI Taxonomy" id="139825"/>
    <lineage>
        <taxon>Eukaryota</taxon>
        <taxon>Fungi</taxon>
        <taxon>Dikarya</taxon>
        <taxon>Basidiomycota</taxon>
        <taxon>Agaricomycotina</taxon>
        <taxon>Agaricomycetes</taxon>
        <taxon>Polyporales</taxon>
        <taxon>Sparassidaceae</taxon>
        <taxon>Sparassis</taxon>
    </lineage>
</organism>
<dbReference type="InterPro" id="IPR011009">
    <property type="entry name" value="Kinase-like_dom_sf"/>
</dbReference>
<evidence type="ECO:0000313" key="2">
    <source>
        <dbReference type="Proteomes" id="UP000287166"/>
    </source>
</evidence>
<dbReference type="SUPFAM" id="SSF56112">
    <property type="entry name" value="Protein kinase-like (PK-like)"/>
    <property type="match status" value="1"/>
</dbReference>
<dbReference type="AlphaFoldDB" id="A0A401GWY4"/>
<dbReference type="RefSeq" id="XP_027617187.1">
    <property type="nucleotide sequence ID" value="XM_027761386.1"/>
</dbReference>
<comment type="caution">
    <text evidence="1">The sequence shown here is derived from an EMBL/GenBank/DDBJ whole genome shotgun (WGS) entry which is preliminary data.</text>
</comment>
<dbReference type="EMBL" id="BFAD01000009">
    <property type="protein sequence ID" value="GBE86274.1"/>
    <property type="molecule type" value="Genomic_DNA"/>
</dbReference>
<gene>
    <name evidence="1" type="ORF">SCP_0901530</name>
</gene>
<keyword evidence="2" id="KW-1185">Reference proteome</keyword>
<evidence type="ECO:0008006" key="3">
    <source>
        <dbReference type="Google" id="ProtNLM"/>
    </source>
</evidence>
<accession>A0A401GWY4</accession>
<dbReference type="GeneID" id="38783191"/>
<dbReference type="OrthoDB" id="4062651at2759"/>
<sequence length="243" mass="27644">MSFTLFLGYLGSHMWQPTWPLSRTHAMHCPRPNVTAFSSPIVLYDSAFAKLKNVLYDLREAQPDCDRGRGTDNYRQSLFRVTFNRKLVRVKFCEAYIERAHRTLADIGLAPKLYFCAQVRGRVNMVIMEFVEGRDAHHQFNGEELPPGVMRDVKLAVEELHRLGLVFGDLRRSNIMIVTKDFHAVKAARTGKQKAALASAGLGAMLIDLTGLGMTVRRSTQHFSMIRERSVGRTVSRLQLRHV</sequence>